<dbReference type="PROSITE" id="PS00086">
    <property type="entry name" value="CYTOCHROME_P450"/>
    <property type="match status" value="1"/>
</dbReference>
<organism evidence="9 10">
    <name type="scientific">Candidula unifasciata</name>
    <dbReference type="NCBI Taxonomy" id="100452"/>
    <lineage>
        <taxon>Eukaryota</taxon>
        <taxon>Metazoa</taxon>
        <taxon>Spiralia</taxon>
        <taxon>Lophotrochozoa</taxon>
        <taxon>Mollusca</taxon>
        <taxon>Gastropoda</taxon>
        <taxon>Heterobranchia</taxon>
        <taxon>Euthyneura</taxon>
        <taxon>Panpulmonata</taxon>
        <taxon>Eupulmonata</taxon>
        <taxon>Stylommatophora</taxon>
        <taxon>Helicina</taxon>
        <taxon>Helicoidea</taxon>
        <taxon>Geomitridae</taxon>
        <taxon>Candidula</taxon>
    </lineage>
</organism>
<keyword evidence="4 8" id="KW-0560">Oxidoreductase</keyword>
<dbReference type="GO" id="GO:0005737">
    <property type="term" value="C:cytoplasm"/>
    <property type="evidence" value="ECO:0007669"/>
    <property type="project" value="TreeGrafter"/>
</dbReference>
<feature type="non-terminal residue" evidence="9">
    <location>
        <position position="1"/>
    </location>
</feature>
<keyword evidence="5 7" id="KW-0408">Iron</keyword>
<evidence type="ECO:0000256" key="8">
    <source>
        <dbReference type="RuleBase" id="RU000461"/>
    </source>
</evidence>
<dbReference type="EMBL" id="CAJHNH020000709">
    <property type="protein sequence ID" value="CAG5119424.1"/>
    <property type="molecule type" value="Genomic_DNA"/>
</dbReference>
<evidence type="ECO:0000256" key="7">
    <source>
        <dbReference type="PIRSR" id="PIRSR602401-1"/>
    </source>
</evidence>
<evidence type="ECO:0000256" key="6">
    <source>
        <dbReference type="ARBA" id="ARBA00023033"/>
    </source>
</evidence>
<dbReference type="Proteomes" id="UP000678393">
    <property type="component" value="Unassembled WGS sequence"/>
</dbReference>
<comment type="caution">
    <text evidence="9">The sequence shown here is derived from an EMBL/GenBank/DDBJ whole genome shotgun (WGS) entry which is preliminary data.</text>
</comment>
<keyword evidence="7 8" id="KW-0349">Heme</keyword>
<dbReference type="InterPro" id="IPR017972">
    <property type="entry name" value="Cyt_P450_CS"/>
</dbReference>
<reference evidence="9" key="1">
    <citation type="submission" date="2021-04" db="EMBL/GenBank/DDBJ databases">
        <authorList>
            <consortium name="Molecular Ecology Group"/>
        </authorList>
    </citation>
    <scope>NUCLEOTIDE SEQUENCE</scope>
</reference>
<accession>A0A8S3YQM8</accession>
<evidence type="ECO:0008006" key="11">
    <source>
        <dbReference type="Google" id="ProtNLM"/>
    </source>
</evidence>
<evidence type="ECO:0000256" key="2">
    <source>
        <dbReference type="ARBA" id="ARBA00010617"/>
    </source>
</evidence>
<dbReference type="GO" id="GO:0016712">
    <property type="term" value="F:oxidoreductase activity, acting on paired donors, with incorporation or reduction of molecular oxygen, reduced flavin or flavoprotein as one donor, and incorporation of one atom of oxygen"/>
    <property type="evidence" value="ECO:0007669"/>
    <property type="project" value="TreeGrafter"/>
</dbReference>
<protein>
    <recommendedName>
        <fullName evidence="11">Cytochrome P450</fullName>
    </recommendedName>
</protein>
<dbReference type="FunFam" id="1.10.630.10:FF:000036">
    <property type="entry name" value="CYtochrome P450 family"/>
    <property type="match status" value="1"/>
</dbReference>
<dbReference type="PRINTS" id="PR00385">
    <property type="entry name" value="P450"/>
</dbReference>
<dbReference type="InterPro" id="IPR002401">
    <property type="entry name" value="Cyt_P450_E_grp-I"/>
</dbReference>
<dbReference type="InterPro" id="IPR036396">
    <property type="entry name" value="Cyt_P450_sf"/>
</dbReference>
<evidence type="ECO:0000313" key="10">
    <source>
        <dbReference type="Proteomes" id="UP000678393"/>
    </source>
</evidence>
<comment type="similarity">
    <text evidence="2 8">Belongs to the cytochrome P450 family.</text>
</comment>
<dbReference type="CDD" id="cd20617">
    <property type="entry name" value="CYP1_2-like"/>
    <property type="match status" value="1"/>
</dbReference>
<dbReference type="PRINTS" id="PR00463">
    <property type="entry name" value="EP450I"/>
</dbReference>
<dbReference type="PANTHER" id="PTHR24300">
    <property type="entry name" value="CYTOCHROME P450 508A4-RELATED"/>
    <property type="match status" value="1"/>
</dbReference>
<evidence type="ECO:0000256" key="4">
    <source>
        <dbReference type="ARBA" id="ARBA00023002"/>
    </source>
</evidence>
<dbReference type="Pfam" id="PF00067">
    <property type="entry name" value="p450"/>
    <property type="match status" value="1"/>
</dbReference>
<dbReference type="InterPro" id="IPR050182">
    <property type="entry name" value="Cytochrome_P450_fam2"/>
</dbReference>
<comment type="cofactor">
    <cofactor evidence="1 7">
        <name>heme</name>
        <dbReference type="ChEBI" id="CHEBI:30413"/>
    </cofactor>
</comment>
<dbReference type="Gene3D" id="1.10.630.10">
    <property type="entry name" value="Cytochrome P450"/>
    <property type="match status" value="1"/>
</dbReference>
<dbReference type="InterPro" id="IPR001128">
    <property type="entry name" value="Cyt_P450"/>
</dbReference>
<dbReference type="OrthoDB" id="1844152at2759"/>
<name>A0A8S3YQM8_9EUPU</name>
<feature type="binding site" description="axial binding residue" evidence="7">
    <location>
        <position position="434"/>
    </location>
    <ligand>
        <name>heme</name>
        <dbReference type="ChEBI" id="CHEBI:30413"/>
    </ligand>
    <ligandPart>
        <name>Fe</name>
        <dbReference type="ChEBI" id="CHEBI:18248"/>
    </ligandPart>
</feature>
<evidence type="ECO:0000256" key="3">
    <source>
        <dbReference type="ARBA" id="ARBA00022723"/>
    </source>
</evidence>
<dbReference type="GO" id="GO:0006805">
    <property type="term" value="P:xenobiotic metabolic process"/>
    <property type="evidence" value="ECO:0007669"/>
    <property type="project" value="TreeGrafter"/>
</dbReference>
<dbReference type="GO" id="GO:0006082">
    <property type="term" value="P:organic acid metabolic process"/>
    <property type="evidence" value="ECO:0007669"/>
    <property type="project" value="TreeGrafter"/>
</dbReference>
<evidence type="ECO:0000256" key="5">
    <source>
        <dbReference type="ARBA" id="ARBA00023004"/>
    </source>
</evidence>
<keyword evidence="6 8" id="KW-0503">Monooxygenase</keyword>
<dbReference type="GO" id="GO:0005506">
    <property type="term" value="F:iron ion binding"/>
    <property type="evidence" value="ECO:0007669"/>
    <property type="project" value="InterPro"/>
</dbReference>
<evidence type="ECO:0000313" key="9">
    <source>
        <dbReference type="EMBL" id="CAG5119424.1"/>
    </source>
</evidence>
<keyword evidence="3 7" id="KW-0479">Metal-binding</keyword>
<dbReference type="AlphaFoldDB" id="A0A8S3YQM8"/>
<keyword evidence="10" id="KW-1185">Reference proteome</keyword>
<dbReference type="SUPFAM" id="SSF48264">
    <property type="entry name" value="Cytochrome P450"/>
    <property type="match status" value="1"/>
</dbReference>
<dbReference type="PANTHER" id="PTHR24300:SF375">
    <property type="entry name" value="CYTOCHROME P450 FAMILY"/>
    <property type="match status" value="1"/>
</dbReference>
<dbReference type="GO" id="GO:0020037">
    <property type="term" value="F:heme binding"/>
    <property type="evidence" value="ECO:0007669"/>
    <property type="project" value="InterPro"/>
</dbReference>
<sequence>KMEIVTLVLGFLVVLAIFLWFQRHDSRYPPCPVRPLPLFGHLLYMDKNPRPQFKKWRKKCGDIYSIYMGQHLTVVVNGFDLVKETLVKHGDVTIDRPEVFFDAVRLAFSSGAVWKEQRLVTSSIMRTLGMVNKNILAERVTEGVAMTIDNLVSLKGNPTDLSDILILNLVNIICAITLGHKFNIDDEEFINGCNMYRANILKGGASNLANYFKFWSYLPGDLFGAKVIEEGSRYFMTKFVVPFIRQKGYDEYDESNLDNFIARYVYEWKKKQASGEPTTLSDNNLKKLVYDLLGGGLETTSTNLLWFILILLHYPQLQDRIYNEIDREIGVERMPKVSDKDQLPFLNAFILESQRSTSIVPLNLPRISRANFTIGGYLIPKGAQIVPSLDSILFEKKIWGKDANVFKPERFLDENGQVKCPEQCVPFSMGRRACPGSHIAQMEMFLFLASMVQRFKFLPDESAPLPSLDPHKAAFGLTAIPHQYKVRVVDRKAE</sequence>
<gene>
    <name evidence="9" type="ORF">CUNI_LOCUS4982</name>
</gene>
<proteinExistence type="inferred from homology"/>
<evidence type="ECO:0000256" key="1">
    <source>
        <dbReference type="ARBA" id="ARBA00001971"/>
    </source>
</evidence>